<dbReference type="Gene3D" id="3.10.450.50">
    <property type="match status" value="1"/>
</dbReference>
<evidence type="ECO:0000259" key="1">
    <source>
        <dbReference type="Pfam" id="PF12680"/>
    </source>
</evidence>
<dbReference type="SUPFAM" id="SSF54427">
    <property type="entry name" value="NTF2-like"/>
    <property type="match status" value="1"/>
</dbReference>
<dbReference type="Pfam" id="PF12680">
    <property type="entry name" value="SnoaL_2"/>
    <property type="match status" value="1"/>
</dbReference>
<dbReference type="Proteomes" id="UP001139157">
    <property type="component" value="Unassembled WGS sequence"/>
</dbReference>
<feature type="domain" description="SnoaL-like" evidence="1">
    <location>
        <begin position="10"/>
        <end position="113"/>
    </location>
</feature>
<organism evidence="2 3">
    <name type="scientific">Nocardia pulmonis</name>
    <dbReference type="NCBI Taxonomy" id="2951408"/>
    <lineage>
        <taxon>Bacteria</taxon>
        <taxon>Bacillati</taxon>
        <taxon>Actinomycetota</taxon>
        <taxon>Actinomycetes</taxon>
        <taxon>Mycobacteriales</taxon>
        <taxon>Nocardiaceae</taxon>
        <taxon>Nocardia</taxon>
    </lineage>
</organism>
<gene>
    <name evidence="2" type="ORF">NDR86_24695</name>
</gene>
<evidence type="ECO:0000313" key="2">
    <source>
        <dbReference type="EMBL" id="MCM6776692.1"/>
    </source>
</evidence>
<name>A0A9X2IY50_9NOCA</name>
<dbReference type="EMBL" id="JAMRXG010000011">
    <property type="protein sequence ID" value="MCM6776692.1"/>
    <property type="molecule type" value="Genomic_DNA"/>
</dbReference>
<accession>A0A9X2IY50</accession>
<dbReference type="InterPro" id="IPR011944">
    <property type="entry name" value="Steroid_delta5-4_isomerase"/>
</dbReference>
<sequence>MLVTIERIIEGLADAWNRRDSQAWADHFSEDADFVDVVARLQRGRAEIEASARKILDTIYCNSHLKMWELDRRPLSEDTTLLHTATALDVADGPRQGHYDSVQTLVVREGRILAFQNTMSADWAP</sequence>
<dbReference type="RefSeq" id="WP_251914999.1">
    <property type="nucleotide sequence ID" value="NZ_JAMRXG010000011.1"/>
</dbReference>
<reference evidence="2" key="1">
    <citation type="submission" date="2022-06" db="EMBL/GenBank/DDBJ databases">
        <title>Novel species in genus nocardia.</title>
        <authorList>
            <person name="Li F."/>
        </authorList>
    </citation>
    <scope>NUCLEOTIDE SEQUENCE</scope>
    <source>
        <strain evidence="2">CDC141</strain>
    </source>
</reference>
<protein>
    <submittedName>
        <fullName evidence="2">SgcJ/EcaC family oxidoreductase</fullName>
    </submittedName>
</protein>
<proteinExistence type="predicted"/>
<dbReference type="NCBIfam" id="TIGR02246">
    <property type="entry name" value="SgcJ/EcaC family oxidoreductase"/>
    <property type="match status" value="1"/>
</dbReference>
<dbReference type="InterPro" id="IPR032710">
    <property type="entry name" value="NTF2-like_dom_sf"/>
</dbReference>
<evidence type="ECO:0000313" key="3">
    <source>
        <dbReference type="Proteomes" id="UP001139157"/>
    </source>
</evidence>
<dbReference type="InterPro" id="IPR037401">
    <property type="entry name" value="SnoaL-like"/>
</dbReference>
<keyword evidence="3" id="KW-1185">Reference proteome</keyword>
<comment type="caution">
    <text evidence="2">The sequence shown here is derived from an EMBL/GenBank/DDBJ whole genome shotgun (WGS) entry which is preliminary data.</text>
</comment>
<dbReference type="AlphaFoldDB" id="A0A9X2IY50"/>